<dbReference type="GO" id="GO:0016020">
    <property type="term" value="C:membrane"/>
    <property type="evidence" value="ECO:0007669"/>
    <property type="project" value="GOC"/>
</dbReference>
<dbReference type="AlphaFoldDB" id="N2BAD7"/>
<dbReference type="PATRIC" id="fig|1235802.3.peg.449"/>
<keyword evidence="1" id="KW-0479">Metal-binding</keyword>
<dbReference type="eggNOG" id="COG1408">
    <property type="taxonomic scope" value="Bacteria"/>
</dbReference>
<dbReference type="Proteomes" id="UP000012589">
    <property type="component" value="Unassembled WGS sequence"/>
</dbReference>
<dbReference type="GO" id="GO:0009245">
    <property type="term" value="P:lipid A biosynthetic process"/>
    <property type="evidence" value="ECO:0007669"/>
    <property type="project" value="TreeGrafter"/>
</dbReference>
<keyword evidence="2" id="KW-0378">Hydrolase</keyword>
<evidence type="ECO:0000259" key="3">
    <source>
        <dbReference type="Pfam" id="PF00149"/>
    </source>
</evidence>
<organism evidence="4 5">
    <name type="scientific">Eubacterium plexicaudatum ASF492</name>
    <dbReference type="NCBI Taxonomy" id="1235802"/>
    <lineage>
        <taxon>Bacteria</taxon>
        <taxon>Bacillati</taxon>
        <taxon>Bacillota</taxon>
        <taxon>Clostridia</taxon>
        <taxon>Eubacteriales</taxon>
        <taxon>Eubacteriaceae</taxon>
        <taxon>Eubacterium</taxon>
    </lineage>
</organism>
<reference evidence="4 5" key="1">
    <citation type="journal article" date="2014" name="Genome Announc.">
        <title>Draft genome sequences of the altered schaedler flora, a defined bacterial community from gnotobiotic mice.</title>
        <authorList>
            <person name="Wannemuehler M.J."/>
            <person name="Overstreet A.M."/>
            <person name="Ward D.V."/>
            <person name="Phillips G.J."/>
        </authorList>
    </citation>
    <scope>NUCLEOTIDE SEQUENCE [LARGE SCALE GENOMIC DNA]</scope>
    <source>
        <strain evidence="4 5">ASF492</strain>
    </source>
</reference>
<dbReference type="EMBL" id="AQFT01000012">
    <property type="protein sequence ID" value="EMZ37356.1"/>
    <property type="molecule type" value="Genomic_DNA"/>
</dbReference>
<evidence type="ECO:0000256" key="1">
    <source>
        <dbReference type="ARBA" id="ARBA00022723"/>
    </source>
</evidence>
<dbReference type="HOGENOM" id="CLU_025443_1_0_9"/>
<protein>
    <recommendedName>
        <fullName evidence="3">Calcineurin-like phosphoesterase domain-containing protein</fullName>
    </recommendedName>
</protein>
<sequence>MHAILLLPFLFFGHLSNSHLSVSDYTLSHKTSQKRSSDLSIVHISDLHNKNFGYRQSRLIHKIKTLRPDFIVITGDLVDHAPHHHAIVFLQKAARICPIYYVRGNHEFIAGNYSDLKRKLNACGVCILNNRSIDFQKDGHTYRITGLDDPIFHGKDKNYRLLLKKMLDRILARQNDKKADYHILLSHRPEPFHLYSHYPFDLVLCGHAHGGQFRPPFTDGLYAPNQGIFPKYTSGMHTENNTTEIISRGLGNSTFPLRLFNFPEIVHITIFPALK</sequence>
<dbReference type="Pfam" id="PF00149">
    <property type="entry name" value="Metallophos"/>
    <property type="match status" value="1"/>
</dbReference>
<dbReference type="InterPro" id="IPR029052">
    <property type="entry name" value="Metallo-depent_PP-like"/>
</dbReference>
<feature type="domain" description="Calcineurin-like phosphoesterase" evidence="3">
    <location>
        <begin position="40"/>
        <end position="210"/>
    </location>
</feature>
<comment type="caution">
    <text evidence="4">The sequence shown here is derived from an EMBL/GenBank/DDBJ whole genome shotgun (WGS) entry which is preliminary data.</text>
</comment>
<dbReference type="Gene3D" id="3.60.21.10">
    <property type="match status" value="1"/>
</dbReference>
<dbReference type="PANTHER" id="PTHR31302:SF31">
    <property type="entry name" value="PHOSPHODIESTERASE YAEI"/>
    <property type="match status" value="1"/>
</dbReference>
<dbReference type="InterPro" id="IPR004843">
    <property type="entry name" value="Calcineurin-like_PHP"/>
</dbReference>
<accession>N2BAD7</accession>
<dbReference type="GO" id="GO:0046872">
    <property type="term" value="F:metal ion binding"/>
    <property type="evidence" value="ECO:0007669"/>
    <property type="project" value="UniProtKB-KW"/>
</dbReference>
<evidence type="ECO:0000313" key="4">
    <source>
        <dbReference type="EMBL" id="EMZ37356.1"/>
    </source>
</evidence>
<evidence type="ECO:0000313" key="5">
    <source>
        <dbReference type="Proteomes" id="UP000012589"/>
    </source>
</evidence>
<proteinExistence type="predicted"/>
<gene>
    <name evidence="4" type="ORF">C823_00422</name>
</gene>
<evidence type="ECO:0000256" key="2">
    <source>
        <dbReference type="ARBA" id="ARBA00022801"/>
    </source>
</evidence>
<dbReference type="GO" id="GO:0008758">
    <property type="term" value="F:UDP-2,3-diacylglucosamine hydrolase activity"/>
    <property type="evidence" value="ECO:0007669"/>
    <property type="project" value="TreeGrafter"/>
</dbReference>
<dbReference type="InterPro" id="IPR051158">
    <property type="entry name" value="Metallophosphoesterase_sf"/>
</dbReference>
<name>N2BAD7_9FIRM</name>
<keyword evidence="5" id="KW-1185">Reference proteome</keyword>
<dbReference type="SUPFAM" id="SSF56300">
    <property type="entry name" value="Metallo-dependent phosphatases"/>
    <property type="match status" value="1"/>
</dbReference>
<dbReference type="OrthoDB" id="9780884at2"/>
<dbReference type="PANTHER" id="PTHR31302">
    <property type="entry name" value="TRANSMEMBRANE PROTEIN WITH METALLOPHOSPHOESTERASE DOMAIN-RELATED"/>
    <property type="match status" value="1"/>
</dbReference>